<feature type="non-terminal residue" evidence="2">
    <location>
        <position position="1"/>
    </location>
</feature>
<sequence>GLSGTRRTLAIREAQSPFFNTANQSQKSITENRRKTSRNPKEKKREKNYANLTTCPY</sequence>
<accession>A0A3N4IQW5</accession>
<feature type="non-terminal residue" evidence="2">
    <location>
        <position position="57"/>
    </location>
</feature>
<feature type="region of interest" description="Disordered" evidence="1">
    <location>
        <begin position="1"/>
        <end position="57"/>
    </location>
</feature>
<protein>
    <submittedName>
        <fullName evidence="2">Uncharacterized protein</fullName>
    </submittedName>
</protein>
<evidence type="ECO:0000313" key="2">
    <source>
        <dbReference type="EMBL" id="RPA88562.1"/>
    </source>
</evidence>
<feature type="compositionally biased region" description="Polar residues" evidence="1">
    <location>
        <begin position="17"/>
        <end position="29"/>
    </location>
</feature>
<keyword evidence="3" id="KW-1185">Reference proteome</keyword>
<name>A0A3N4IQW5_9PEZI</name>
<dbReference type="Proteomes" id="UP000276215">
    <property type="component" value="Unassembled WGS sequence"/>
</dbReference>
<dbReference type="AlphaFoldDB" id="A0A3N4IQW5"/>
<reference evidence="2 3" key="1">
    <citation type="journal article" date="2018" name="Nat. Ecol. Evol.">
        <title>Pezizomycetes genomes reveal the molecular basis of ectomycorrhizal truffle lifestyle.</title>
        <authorList>
            <person name="Murat C."/>
            <person name="Payen T."/>
            <person name="Noel B."/>
            <person name="Kuo A."/>
            <person name="Morin E."/>
            <person name="Chen J."/>
            <person name="Kohler A."/>
            <person name="Krizsan K."/>
            <person name="Balestrini R."/>
            <person name="Da Silva C."/>
            <person name="Montanini B."/>
            <person name="Hainaut M."/>
            <person name="Levati E."/>
            <person name="Barry K.W."/>
            <person name="Belfiori B."/>
            <person name="Cichocki N."/>
            <person name="Clum A."/>
            <person name="Dockter R.B."/>
            <person name="Fauchery L."/>
            <person name="Guy J."/>
            <person name="Iotti M."/>
            <person name="Le Tacon F."/>
            <person name="Lindquist E.A."/>
            <person name="Lipzen A."/>
            <person name="Malagnac F."/>
            <person name="Mello A."/>
            <person name="Molinier V."/>
            <person name="Miyauchi S."/>
            <person name="Poulain J."/>
            <person name="Riccioni C."/>
            <person name="Rubini A."/>
            <person name="Sitrit Y."/>
            <person name="Splivallo R."/>
            <person name="Traeger S."/>
            <person name="Wang M."/>
            <person name="Zifcakova L."/>
            <person name="Wipf D."/>
            <person name="Zambonelli A."/>
            <person name="Paolocci F."/>
            <person name="Nowrousian M."/>
            <person name="Ottonello S."/>
            <person name="Baldrian P."/>
            <person name="Spatafora J.W."/>
            <person name="Henrissat B."/>
            <person name="Nagy L.G."/>
            <person name="Aury J.M."/>
            <person name="Wincker P."/>
            <person name="Grigoriev I.V."/>
            <person name="Bonfante P."/>
            <person name="Martin F.M."/>
        </authorList>
    </citation>
    <scope>NUCLEOTIDE SEQUENCE [LARGE SCALE GENOMIC DNA]</scope>
    <source>
        <strain evidence="2 3">120613-1</strain>
    </source>
</reference>
<proteinExistence type="predicted"/>
<dbReference type="EMBL" id="ML120796">
    <property type="protein sequence ID" value="RPA88562.1"/>
    <property type="molecule type" value="Genomic_DNA"/>
</dbReference>
<feature type="compositionally biased region" description="Basic and acidic residues" evidence="1">
    <location>
        <begin position="30"/>
        <end position="48"/>
    </location>
</feature>
<evidence type="ECO:0000256" key="1">
    <source>
        <dbReference type="SAM" id="MobiDB-lite"/>
    </source>
</evidence>
<organism evidence="2 3">
    <name type="scientific">Choiromyces venosus 120613-1</name>
    <dbReference type="NCBI Taxonomy" id="1336337"/>
    <lineage>
        <taxon>Eukaryota</taxon>
        <taxon>Fungi</taxon>
        <taxon>Dikarya</taxon>
        <taxon>Ascomycota</taxon>
        <taxon>Pezizomycotina</taxon>
        <taxon>Pezizomycetes</taxon>
        <taxon>Pezizales</taxon>
        <taxon>Tuberaceae</taxon>
        <taxon>Choiromyces</taxon>
    </lineage>
</organism>
<gene>
    <name evidence="2" type="ORF">L873DRAFT_1824338</name>
</gene>
<evidence type="ECO:0000313" key="3">
    <source>
        <dbReference type="Proteomes" id="UP000276215"/>
    </source>
</evidence>